<gene>
    <name evidence="5" type="ORF">GCM10023156_03250</name>
</gene>
<dbReference type="InterPro" id="IPR049492">
    <property type="entry name" value="BD-FAE-like_dom"/>
</dbReference>
<dbReference type="EMBL" id="BAABGA010000006">
    <property type="protein sequence ID" value="GAA4444651.1"/>
    <property type="molecule type" value="Genomic_DNA"/>
</dbReference>
<evidence type="ECO:0000256" key="1">
    <source>
        <dbReference type="ARBA" id="ARBA00010515"/>
    </source>
</evidence>
<evidence type="ECO:0000259" key="4">
    <source>
        <dbReference type="Pfam" id="PF20434"/>
    </source>
</evidence>
<sequence>MNRHPITIIACLVLLTMSTLAQADYAGAFAARKMARTDSDGNGQIDKQEAGQQWASLKALDANGDEVLTLKELKAVKIPSLATQGDKKLNVLYKQTPEEDLYLDLYYPTAKPQQKCPLVVYTHGGGWAAGSKDGIVRGSFASVATELLEHGFCVATVNYRLWRPDGKVAMRDCVIDCKDAIRYLSKNSKSLGIDPQRVFSFGDSAGGQIAQMLLLTAPDALPGDASLSEYNYKMVAGVSWYGPCDFENTDLFNHDDREGFRDRFGPRILPAGSTPDQKTKLYREMSPVNYLRQDSPPLLMIQGDKDTTIPVKHAYRMQQQAEQLKAPVEILIVHNAGHNWRRVGEEIAPSRKAIEERTVKFFIDHK</sequence>
<evidence type="ECO:0000256" key="3">
    <source>
        <dbReference type="SAM" id="SignalP"/>
    </source>
</evidence>
<feature type="signal peptide" evidence="3">
    <location>
        <begin position="1"/>
        <end position="23"/>
    </location>
</feature>
<protein>
    <submittedName>
        <fullName evidence="5">Alpha/beta hydrolase fold domain-containing protein</fullName>
    </submittedName>
</protein>
<keyword evidence="3" id="KW-0732">Signal</keyword>
<comment type="caution">
    <text evidence="5">The sequence shown here is derived from an EMBL/GenBank/DDBJ whole genome shotgun (WGS) entry which is preliminary data.</text>
</comment>
<dbReference type="Gene3D" id="1.10.238.10">
    <property type="entry name" value="EF-hand"/>
    <property type="match status" value="1"/>
</dbReference>
<feature type="domain" description="BD-FAE-like" evidence="4">
    <location>
        <begin position="103"/>
        <end position="319"/>
    </location>
</feature>
<dbReference type="RefSeq" id="WP_345318774.1">
    <property type="nucleotide sequence ID" value="NZ_BAABGA010000006.1"/>
</dbReference>
<dbReference type="InterPro" id="IPR011992">
    <property type="entry name" value="EF-hand-dom_pair"/>
</dbReference>
<evidence type="ECO:0000313" key="6">
    <source>
        <dbReference type="Proteomes" id="UP001500840"/>
    </source>
</evidence>
<dbReference type="Gene3D" id="3.40.50.1820">
    <property type="entry name" value="alpha/beta hydrolase"/>
    <property type="match status" value="1"/>
</dbReference>
<feature type="chain" id="PRO_5047440427" evidence="3">
    <location>
        <begin position="24"/>
        <end position="366"/>
    </location>
</feature>
<keyword evidence="2 5" id="KW-0378">Hydrolase</keyword>
<proteinExistence type="inferred from homology"/>
<dbReference type="SUPFAM" id="SSF47473">
    <property type="entry name" value="EF-hand"/>
    <property type="match status" value="1"/>
</dbReference>
<dbReference type="PANTHER" id="PTHR48081">
    <property type="entry name" value="AB HYDROLASE SUPERFAMILY PROTEIN C4A8.06C"/>
    <property type="match status" value="1"/>
</dbReference>
<comment type="similarity">
    <text evidence="1">Belongs to the 'GDXG' lipolytic enzyme family.</text>
</comment>
<dbReference type="InterPro" id="IPR029058">
    <property type="entry name" value="AB_hydrolase_fold"/>
</dbReference>
<dbReference type="GO" id="GO:0016787">
    <property type="term" value="F:hydrolase activity"/>
    <property type="evidence" value="ECO:0007669"/>
    <property type="project" value="UniProtKB-KW"/>
</dbReference>
<keyword evidence="6" id="KW-1185">Reference proteome</keyword>
<dbReference type="InterPro" id="IPR050300">
    <property type="entry name" value="GDXG_lipolytic_enzyme"/>
</dbReference>
<accession>A0ABP8M934</accession>
<evidence type="ECO:0000313" key="5">
    <source>
        <dbReference type="EMBL" id="GAA4444651.1"/>
    </source>
</evidence>
<dbReference type="PANTHER" id="PTHR48081:SF30">
    <property type="entry name" value="ACETYL-HYDROLASE LIPR-RELATED"/>
    <property type="match status" value="1"/>
</dbReference>
<organism evidence="5 6">
    <name type="scientific">Novipirellula rosea</name>
    <dbReference type="NCBI Taxonomy" id="1031540"/>
    <lineage>
        <taxon>Bacteria</taxon>
        <taxon>Pseudomonadati</taxon>
        <taxon>Planctomycetota</taxon>
        <taxon>Planctomycetia</taxon>
        <taxon>Pirellulales</taxon>
        <taxon>Pirellulaceae</taxon>
        <taxon>Novipirellula</taxon>
    </lineage>
</organism>
<name>A0ABP8M934_9BACT</name>
<reference evidence="6" key="1">
    <citation type="journal article" date="2019" name="Int. J. Syst. Evol. Microbiol.">
        <title>The Global Catalogue of Microorganisms (GCM) 10K type strain sequencing project: providing services to taxonomists for standard genome sequencing and annotation.</title>
        <authorList>
            <consortium name="The Broad Institute Genomics Platform"/>
            <consortium name="The Broad Institute Genome Sequencing Center for Infectious Disease"/>
            <person name="Wu L."/>
            <person name="Ma J."/>
        </authorList>
    </citation>
    <scope>NUCLEOTIDE SEQUENCE [LARGE SCALE GENOMIC DNA]</scope>
    <source>
        <strain evidence="6">JCM 17759</strain>
    </source>
</reference>
<dbReference type="SUPFAM" id="SSF53474">
    <property type="entry name" value="alpha/beta-Hydrolases"/>
    <property type="match status" value="1"/>
</dbReference>
<dbReference type="Proteomes" id="UP001500840">
    <property type="component" value="Unassembled WGS sequence"/>
</dbReference>
<dbReference type="Pfam" id="PF20434">
    <property type="entry name" value="BD-FAE"/>
    <property type="match status" value="1"/>
</dbReference>
<evidence type="ECO:0000256" key="2">
    <source>
        <dbReference type="ARBA" id="ARBA00022801"/>
    </source>
</evidence>